<evidence type="ECO:0000313" key="14">
    <source>
        <dbReference type="Proteomes" id="UP000239899"/>
    </source>
</evidence>
<dbReference type="InterPro" id="IPR036749">
    <property type="entry name" value="Expansin_CBD_sf"/>
</dbReference>
<comment type="caution">
    <text evidence="13">The sequence shown here is derived from an EMBL/GenBank/DDBJ whole genome shotgun (WGS) entry which is preliminary data.</text>
</comment>
<keyword evidence="14" id="KW-1185">Reference proteome</keyword>
<feature type="compositionally biased region" description="Low complexity" evidence="11">
    <location>
        <begin position="225"/>
        <end position="271"/>
    </location>
</feature>
<evidence type="ECO:0000256" key="2">
    <source>
        <dbReference type="ARBA" id="ARBA00004123"/>
    </source>
</evidence>
<dbReference type="GO" id="GO:1990481">
    <property type="term" value="P:mRNA pseudouridine synthesis"/>
    <property type="evidence" value="ECO:0007669"/>
    <property type="project" value="TreeGrafter"/>
</dbReference>
<evidence type="ECO:0000256" key="10">
    <source>
        <dbReference type="PIRSR" id="PIRSR641708-2"/>
    </source>
</evidence>
<evidence type="ECO:0000256" key="7">
    <source>
        <dbReference type="ARBA" id="ARBA00023242"/>
    </source>
</evidence>
<feature type="region of interest" description="Disordered" evidence="11">
    <location>
        <begin position="213"/>
        <end position="289"/>
    </location>
</feature>
<dbReference type="InterPro" id="IPR036908">
    <property type="entry name" value="RlpA-like_sf"/>
</dbReference>
<evidence type="ECO:0000313" key="13">
    <source>
        <dbReference type="EMBL" id="PRW60709.1"/>
    </source>
</evidence>
<gene>
    <name evidence="13" type="ORF">C2E21_0951</name>
</gene>
<dbReference type="FunFam" id="3.30.70.660:FF:000002">
    <property type="entry name" value="tRNA pseudouridine synthase"/>
    <property type="match status" value="1"/>
</dbReference>
<feature type="compositionally biased region" description="Pro residues" evidence="11">
    <location>
        <begin position="1075"/>
        <end position="1093"/>
    </location>
</feature>
<accession>A0A2P6U322</accession>
<dbReference type="Gene3D" id="2.40.40.10">
    <property type="entry name" value="RlpA-like domain"/>
    <property type="match status" value="1"/>
</dbReference>
<dbReference type="SUPFAM" id="SSF55120">
    <property type="entry name" value="Pseudouridine synthase"/>
    <property type="match status" value="1"/>
</dbReference>
<feature type="region of interest" description="Disordered" evidence="11">
    <location>
        <begin position="443"/>
        <end position="516"/>
    </location>
</feature>
<comment type="similarity">
    <text evidence="3">Belongs to the tRNA pseudouridine synthase TruA family.</text>
</comment>
<feature type="active site" description="Nucleophile" evidence="9">
    <location>
        <position position="354"/>
    </location>
</feature>
<dbReference type="Pfam" id="PF01416">
    <property type="entry name" value="PseudoU_synth_1"/>
    <property type="match status" value="1"/>
</dbReference>
<feature type="domain" description="Expansin-like EG45" evidence="12">
    <location>
        <begin position="15"/>
        <end position="123"/>
    </location>
</feature>
<evidence type="ECO:0000256" key="6">
    <source>
        <dbReference type="ARBA" id="ARBA00023235"/>
    </source>
</evidence>
<dbReference type="Gene3D" id="3.30.70.660">
    <property type="entry name" value="Pseudouridine synthase I, catalytic domain, C-terminal subdomain"/>
    <property type="match status" value="1"/>
</dbReference>
<dbReference type="PANTHER" id="PTHR11142">
    <property type="entry name" value="PSEUDOURIDYLATE SYNTHASE"/>
    <property type="match status" value="1"/>
</dbReference>
<comment type="catalytic activity">
    <reaction evidence="8">
        <text>a uridine in tRNA = a pseudouridine in tRNA</text>
        <dbReference type="Rhea" id="RHEA:54572"/>
        <dbReference type="Rhea" id="RHEA-COMP:13339"/>
        <dbReference type="Rhea" id="RHEA-COMP:13934"/>
        <dbReference type="ChEBI" id="CHEBI:65314"/>
        <dbReference type="ChEBI" id="CHEBI:65315"/>
    </reaction>
</comment>
<dbReference type="GO" id="GO:0006397">
    <property type="term" value="P:mRNA processing"/>
    <property type="evidence" value="ECO:0007669"/>
    <property type="project" value="UniProtKB-KW"/>
</dbReference>
<dbReference type="GO" id="GO:0009982">
    <property type="term" value="F:pseudouridine synthase activity"/>
    <property type="evidence" value="ECO:0007669"/>
    <property type="project" value="InterPro"/>
</dbReference>
<evidence type="ECO:0000256" key="1">
    <source>
        <dbReference type="ARBA" id="ARBA00001166"/>
    </source>
</evidence>
<protein>
    <submittedName>
        <fullName evidence="13">tRNA pseudouridine synthase mitochondrial-like</fullName>
    </submittedName>
</protein>
<dbReference type="InterPro" id="IPR041708">
    <property type="entry name" value="PUS1/PUS2-like"/>
</dbReference>
<dbReference type="InterPro" id="IPR001406">
    <property type="entry name" value="PsdUridine_synth_TruA"/>
</dbReference>
<evidence type="ECO:0000256" key="9">
    <source>
        <dbReference type="PIRSR" id="PIRSR641708-1"/>
    </source>
</evidence>
<dbReference type="PROSITE" id="PS50842">
    <property type="entry name" value="EXPANSIN_EG45"/>
    <property type="match status" value="1"/>
</dbReference>
<dbReference type="Gene3D" id="2.60.40.760">
    <property type="entry name" value="Expansin, cellulose-binding-like domain"/>
    <property type="match status" value="1"/>
</dbReference>
<reference evidence="13 14" key="1">
    <citation type="journal article" date="2018" name="Plant J.">
        <title>Genome sequences of Chlorella sorokiniana UTEX 1602 and Micractinium conductrix SAG 241.80: implications to maltose excretion by a green alga.</title>
        <authorList>
            <person name="Arriola M.B."/>
            <person name="Velmurugan N."/>
            <person name="Zhang Y."/>
            <person name="Plunkett M.H."/>
            <person name="Hondzo H."/>
            <person name="Barney B.M."/>
        </authorList>
    </citation>
    <scope>NUCLEOTIDE SEQUENCE [LARGE SCALE GENOMIC DNA]</scope>
    <source>
        <strain evidence="14">UTEX 1602</strain>
    </source>
</reference>
<evidence type="ECO:0000259" key="12">
    <source>
        <dbReference type="PROSITE" id="PS50842"/>
    </source>
</evidence>
<feature type="binding site" evidence="10">
    <location>
        <position position="410"/>
    </location>
    <ligand>
        <name>substrate</name>
    </ligand>
</feature>
<feature type="region of interest" description="Disordered" evidence="11">
    <location>
        <begin position="761"/>
        <end position="796"/>
    </location>
</feature>
<dbReference type="InterPro" id="IPR020103">
    <property type="entry name" value="PsdUridine_synth_cat_dom_sf"/>
</dbReference>
<dbReference type="InterPro" id="IPR020094">
    <property type="entry name" value="TruA/RsuA/RluB/E/F_N"/>
</dbReference>
<name>A0A2P6U322_CHLSO</name>
<evidence type="ECO:0000256" key="5">
    <source>
        <dbReference type="ARBA" id="ARBA00022694"/>
    </source>
</evidence>
<comment type="subcellular location">
    <subcellularLocation>
        <location evidence="2">Nucleus</location>
    </subcellularLocation>
</comment>
<comment type="catalytic activity">
    <reaction evidence="1">
        <text>a uridine in mRNA = a pseudouridine in mRNA</text>
        <dbReference type="Rhea" id="RHEA:56644"/>
        <dbReference type="Rhea" id="RHEA-COMP:14658"/>
        <dbReference type="Rhea" id="RHEA-COMP:14659"/>
        <dbReference type="ChEBI" id="CHEBI:65314"/>
        <dbReference type="ChEBI" id="CHEBI:65315"/>
    </reaction>
</comment>
<dbReference type="Proteomes" id="UP000239899">
    <property type="component" value="Unassembled WGS sequence"/>
</dbReference>
<dbReference type="InterPro" id="IPR020097">
    <property type="entry name" value="PsdUridine_synth_TruA_a/b_dom"/>
</dbReference>
<dbReference type="InterPro" id="IPR020095">
    <property type="entry name" value="PsdUridine_synth_TruA_C"/>
</dbReference>
<evidence type="ECO:0000256" key="8">
    <source>
        <dbReference type="ARBA" id="ARBA00036943"/>
    </source>
</evidence>
<keyword evidence="5" id="KW-0819">tRNA processing</keyword>
<dbReference type="PANTHER" id="PTHR11142:SF4">
    <property type="entry name" value="PSEUDOURIDYLATE SYNTHASE 1 HOMOLOG"/>
    <property type="match status" value="1"/>
</dbReference>
<dbReference type="OrthoDB" id="10256309at2759"/>
<evidence type="ECO:0000256" key="11">
    <source>
        <dbReference type="SAM" id="MobiDB-lite"/>
    </source>
</evidence>
<keyword evidence="4" id="KW-0507">mRNA processing</keyword>
<dbReference type="GO" id="GO:0003723">
    <property type="term" value="F:RNA binding"/>
    <property type="evidence" value="ECO:0007669"/>
    <property type="project" value="InterPro"/>
</dbReference>
<dbReference type="CDD" id="cd22271">
    <property type="entry name" value="DPBB_EXP_N-like"/>
    <property type="match status" value="1"/>
</dbReference>
<keyword evidence="7" id="KW-0539">Nucleus</keyword>
<dbReference type="CDD" id="cd02568">
    <property type="entry name" value="PseudoU_synth_PUS1_PUS2"/>
    <property type="match status" value="1"/>
</dbReference>
<dbReference type="SUPFAM" id="SSF50685">
    <property type="entry name" value="Barwin-like endoglucanases"/>
    <property type="match status" value="1"/>
</dbReference>
<dbReference type="EMBL" id="LHPG02000002">
    <property type="protein sequence ID" value="PRW60709.1"/>
    <property type="molecule type" value="Genomic_DNA"/>
</dbReference>
<dbReference type="InterPro" id="IPR009009">
    <property type="entry name" value="RlpA-like_DPBB"/>
</dbReference>
<dbReference type="GO" id="GO:0005634">
    <property type="term" value="C:nucleus"/>
    <property type="evidence" value="ECO:0007669"/>
    <property type="project" value="UniProtKB-SubCell"/>
</dbReference>
<dbReference type="FunFam" id="3.30.70.580:FF:000002">
    <property type="entry name" value="tRNA pseudouridine synthase"/>
    <property type="match status" value="1"/>
</dbReference>
<feature type="region of interest" description="Disordered" evidence="11">
    <location>
        <begin position="1073"/>
        <end position="1097"/>
    </location>
</feature>
<proteinExistence type="inferred from homology"/>
<evidence type="ECO:0000256" key="4">
    <source>
        <dbReference type="ARBA" id="ARBA00022664"/>
    </source>
</evidence>
<sequence length="1667" mass="172708">MPSGIFVCGATIYKGDATAFSDAVAGTGDSFACAYPTLSPWQSTYFAAINIGQWDGGRQCGRCAMARCVDSRCRVKNKWVQVYLVDQCPTCPGRDLDFSNPAFRELTGLSPDRVTIEWYFTSCANRITGGIQLSPKESGVNEYWQAIFLHNSAEPIASVAIDGKPLKLETYGFWVNSGYLKNGVPHVLTLTSRGGNKLTTTVTSVWRAQELPIQFPGGNDTPMEAEGPGVAAGAPAAAAEASQGAAAAATGSKTDAGAVGEQQPQAAPEAATDGKPAAAGQEQQHAFNPNKKRKVALFMAYVGHGYQGMQRNPGAKSIEDELFRALHAAGAISDANADEHGYMKLHWMRAARTDKGVSAVGQVVSLKMVLEPPGMVERINAALPNQIRVFGYARATNGFDSRKHCDKRRYEYVLPEWVFDPRVGLGRSALVAKAAAQQQAAAAAAEQQQERQQQQEQQQAAGDSSTATAAAADGAAAEPMDAAGAAADAAAEAAPAAGEEQPAADGSQDGAAAAGADPEAAAAAAAGAGGAAPSPAAAAAATPSGPFVFDEACVQRMNEILKNYEGTHNFHNFTIRKPATAPDAKRYMLSFRCPGVFEIGGQRWVRLVVIGQSFMLHQIRKMVGMAVAVMRGTAPETALQLALRTSADLNTPMAPELGLFLDEAYFDGYNKQWGELHGNLSLAPWQADADAFKMDKVYPHIASRDAEESVNNGWLLSLNEANYRFSQWEEQVSRIRAGGGRRTPSRPGSGAAAVIGGMESYGHKRQHSSGGRGGPPHKRGRGSFDGKAGEITGDGAPTWSRGAAAGAAGTCRGCCCVISDVIPGPTEPIKRGGIAVHTTVLFSGSCENGKAAARSLHVKLLGDVRPMFYVPGPRAKSLFGDVYMITNGFPYLADGNGMKLSSPAAPAGTNLAAQFSITWWDVPPSMIGDKHAAAFKAAILRQLPAGTGVYITTMITEGVSYRFRNHWRACAAPVSPTVAKSAGKTSQGGTVWPPGQPADVKSGRLVFNTNIHGAMFNTAAGKVTLTKFMDALRVNTASVFPPHTFGRMVLEPGYGLRLVNEFACLGPWACQSQSLPPPSHRPPPPSHRPPPPSLRSDHTVTFVARLPGQTAAALNRTAYLELVAANCNGGTPSIISVAKASAVPAARTAASALDVATLVIYDPSAAGLAKAMSFGQELAFTGTPWLTTAFPGADADGVKVDGVPLPSPPPPAIRYLPAGRFGGPDADVGTALAVDAVNNTWATGTFKKSMLMGTTNLTAVSSSATDVFVTLLDPTGVAMWASRWGGSGTDYSNALAVSSSGDAVVFGSFSSSGPASFGAISLTSAGNRDTFVAKLSSSGTVLWVIGIGGTGTDEARAACFDAAGDVYVSGTFKGDLTVATVSGNTTLVGAGGTDVFIVKLNGTSGTALWAKSFGGASDDEPAINSLVLGSAGSLYLGGYFKSTGGMMVGTTNLTAETSMYWDAYTISMDASSGAPLWATKLGSGSFGDEFINGMVFSSGSLFLAGTFGKYSTSDGWFALAGQNLTSEVKYDAFAAKLNATSGAALWAVRMGGPLIDEGKNVALVSGDPVVVGTFQNVTTGFASLTTAGGQDVYTARLNGATGATMWVTPLGGTGADDLKGVAVSQANGVEILGSFSNSMLVGTTNLTSAGNTDVFVAALNAGTGAPI</sequence>
<dbReference type="Gene3D" id="3.30.70.580">
    <property type="entry name" value="Pseudouridine synthase I, catalytic domain, N-terminal subdomain"/>
    <property type="match status" value="1"/>
</dbReference>
<dbReference type="GO" id="GO:0031119">
    <property type="term" value="P:tRNA pseudouridine synthesis"/>
    <property type="evidence" value="ECO:0007669"/>
    <property type="project" value="InterPro"/>
</dbReference>
<keyword evidence="6" id="KW-0413">Isomerase</keyword>
<dbReference type="Pfam" id="PF03330">
    <property type="entry name" value="DPBB_1"/>
    <property type="match status" value="1"/>
</dbReference>
<organism evidence="13 14">
    <name type="scientific">Chlorella sorokiniana</name>
    <name type="common">Freshwater green alga</name>
    <dbReference type="NCBI Taxonomy" id="3076"/>
    <lineage>
        <taxon>Eukaryota</taxon>
        <taxon>Viridiplantae</taxon>
        <taxon>Chlorophyta</taxon>
        <taxon>core chlorophytes</taxon>
        <taxon>Trebouxiophyceae</taxon>
        <taxon>Chlorellales</taxon>
        <taxon>Chlorellaceae</taxon>
        <taxon>Chlorella clade</taxon>
        <taxon>Chlorella</taxon>
    </lineage>
</organism>
<dbReference type="STRING" id="3076.A0A2P6U322"/>
<evidence type="ECO:0000256" key="3">
    <source>
        <dbReference type="ARBA" id="ARBA00009375"/>
    </source>
</evidence>
<dbReference type="InterPro" id="IPR007112">
    <property type="entry name" value="Expansin/allergen_DPBB_dom"/>
</dbReference>